<proteinExistence type="predicted"/>
<keyword evidence="1" id="KW-0812">Transmembrane</keyword>
<evidence type="ECO:0000256" key="1">
    <source>
        <dbReference type="SAM" id="Phobius"/>
    </source>
</evidence>
<dbReference type="RefSeq" id="WP_092260075.1">
    <property type="nucleotide sequence ID" value="NZ_CP047199.1"/>
</dbReference>
<keyword evidence="1" id="KW-1133">Transmembrane helix</keyword>
<dbReference type="Proteomes" id="UP000198929">
    <property type="component" value="Unassembled WGS sequence"/>
</dbReference>
<dbReference type="InterPro" id="IPR021903">
    <property type="entry name" value="DUF3515"/>
</dbReference>
<dbReference type="AlphaFoldDB" id="A0A1H9VCL4"/>
<evidence type="ECO:0000313" key="2">
    <source>
        <dbReference type="EMBL" id="SES19328.1"/>
    </source>
</evidence>
<dbReference type="Pfam" id="PF12028">
    <property type="entry name" value="DUF3515"/>
    <property type="match status" value="2"/>
</dbReference>
<reference evidence="3" key="1">
    <citation type="submission" date="2016-10" db="EMBL/GenBank/DDBJ databases">
        <authorList>
            <person name="Varghese N."/>
            <person name="Submissions S."/>
        </authorList>
    </citation>
    <scope>NUCLEOTIDE SEQUENCE [LARGE SCALE GENOMIC DNA]</scope>
    <source>
        <strain evidence="3">DSM 20524</strain>
    </source>
</reference>
<gene>
    <name evidence="2" type="ORF">SAMN05661109_02182</name>
</gene>
<dbReference type="EMBL" id="FOGQ01000011">
    <property type="protein sequence ID" value="SES19328.1"/>
    <property type="molecule type" value="Genomic_DNA"/>
</dbReference>
<sequence>MSDDTSCDGLQFNRTPVYISLAIAIVLVVAVLFGAKWYFDQATNTPVAMGAVDAPEADSPQCQSLIDDLPDELLGHDRAELTEPKPAGAAAWQTTEIERITLRCGVAVPLQYDEYAQTEQINGVEWLRVDDYTPESTLSTWYTVDRYPVVAVTADDHALGGAENPVENVPVGQLEQREVEPYPAPLSNLAAGDASVAGACATLMETLPEDVADGYSPLAANTGGAELDPDTAVWTAPGAESIVLRCGVADPENYQPGEQLHQINDVTWFEDTQLINGSTASTWFALGREANVAVSMPQFVGNSAIVRITEAIEKALPAE</sequence>
<dbReference type="STRING" id="1121357.SAMN05661109_02182"/>
<name>A0A1H9VCL4_9CORY</name>
<accession>A0A1H9VCL4</accession>
<evidence type="ECO:0008006" key="4">
    <source>
        <dbReference type="Google" id="ProtNLM"/>
    </source>
</evidence>
<evidence type="ECO:0000313" key="3">
    <source>
        <dbReference type="Proteomes" id="UP000198929"/>
    </source>
</evidence>
<organism evidence="2 3">
    <name type="scientific">Corynebacterium cystitidis DSM 20524</name>
    <dbReference type="NCBI Taxonomy" id="1121357"/>
    <lineage>
        <taxon>Bacteria</taxon>
        <taxon>Bacillati</taxon>
        <taxon>Actinomycetota</taxon>
        <taxon>Actinomycetes</taxon>
        <taxon>Mycobacteriales</taxon>
        <taxon>Corynebacteriaceae</taxon>
        <taxon>Corynebacterium</taxon>
    </lineage>
</organism>
<feature type="transmembrane region" description="Helical" evidence="1">
    <location>
        <begin position="18"/>
        <end position="39"/>
    </location>
</feature>
<protein>
    <recommendedName>
        <fullName evidence="4">DUF3515 domain-containing protein</fullName>
    </recommendedName>
</protein>
<keyword evidence="1" id="KW-0472">Membrane</keyword>
<keyword evidence="3" id="KW-1185">Reference proteome</keyword>